<evidence type="ECO:0000256" key="1">
    <source>
        <dbReference type="SAM" id="Phobius"/>
    </source>
</evidence>
<keyword evidence="3" id="KW-1185">Reference proteome</keyword>
<evidence type="ECO:0008006" key="4">
    <source>
        <dbReference type="Google" id="ProtNLM"/>
    </source>
</evidence>
<dbReference type="RefSeq" id="WP_275107771.1">
    <property type="nucleotide sequence ID" value="NZ_JAKJSC010000001.1"/>
</dbReference>
<keyword evidence="1" id="KW-1133">Transmembrane helix</keyword>
<feature type="transmembrane region" description="Helical" evidence="1">
    <location>
        <begin position="12"/>
        <end position="30"/>
    </location>
</feature>
<name>A0ABT5VQ91_9BACT</name>
<gene>
    <name evidence="2" type="ORF">L3049_00315</name>
</gene>
<protein>
    <recommendedName>
        <fullName evidence="4">TIGR04086 family membrane protein</fullName>
    </recommendedName>
</protein>
<keyword evidence="1" id="KW-0812">Transmembrane</keyword>
<evidence type="ECO:0000313" key="2">
    <source>
        <dbReference type="EMBL" id="MDE5416429.1"/>
    </source>
</evidence>
<evidence type="ECO:0000313" key="3">
    <source>
        <dbReference type="Proteomes" id="UP001528920"/>
    </source>
</evidence>
<feature type="transmembrane region" description="Helical" evidence="1">
    <location>
        <begin position="83"/>
        <end position="100"/>
    </location>
</feature>
<organism evidence="2 3">
    <name type="scientific">Paralabilibaculum antarcticum</name>
    <dbReference type="NCBI Taxonomy" id="2912572"/>
    <lineage>
        <taxon>Bacteria</taxon>
        <taxon>Pseudomonadati</taxon>
        <taxon>Bacteroidota</taxon>
        <taxon>Bacteroidia</taxon>
        <taxon>Marinilabiliales</taxon>
        <taxon>Marinifilaceae</taxon>
        <taxon>Paralabilibaculum</taxon>
    </lineage>
</organism>
<feature type="transmembrane region" description="Helical" evidence="1">
    <location>
        <begin position="50"/>
        <end position="71"/>
    </location>
</feature>
<feature type="transmembrane region" description="Helical" evidence="1">
    <location>
        <begin position="106"/>
        <end position="124"/>
    </location>
</feature>
<keyword evidence="1" id="KW-0472">Membrane</keyword>
<comment type="caution">
    <text evidence="2">The sequence shown here is derived from an EMBL/GenBank/DDBJ whole genome shotgun (WGS) entry which is preliminary data.</text>
</comment>
<reference evidence="2 3" key="1">
    <citation type="submission" date="2022-01" db="EMBL/GenBank/DDBJ databases">
        <title>Labilibaculum sp. nov, a marine bacterium isolated from Antarctica.</title>
        <authorList>
            <person name="Dai W."/>
        </authorList>
    </citation>
    <scope>NUCLEOTIDE SEQUENCE [LARGE SCALE GENOMIC DNA]</scope>
    <source>
        <strain evidence="2 3">DW002</strain>
    </source>
</reference>
<dbReference type="Proteomes" id="UP001528920">
    <property type="component" value="Unassembled WGS sequence"/>
</dbReference>
<dbReference type="EMBL" id="JAKJSC010000001">
    <property type="protein sequence ID" value="MDE5416429.1"/>
    <property type="molecule type" value="Genomic_DNA"/>
</dbReference>
<proteinExistence type="predicted"/>
<accession>A0ABT5VQ91</accession>
<sequence length="135" mass="15122">MYKRKRNWVRLLTGGALASGLLTIILYGLVNLQMLSEELAIPWTIIRDDVLMVDWTCLYIVLFATALLFGLGITNINGLKGTIGGLAISALLILTCALLDENAYGVGYYILSHLLWGFSFGYLFHQRNKLIIRQL</sequence>